<dbReference type="KEGG" id="cam:101493575"/>
<dbReference type="GO" id="GO:0004674">
    <property type="term" value="F:protein serine/threonine kinase activity"/>
    <property type="evidence" value="ECO:0007669"/>
    <property type="project" value="UniProtKB-KW"/>
</dbReference>
<evidence type="ECO:0000256" key="10">
    <source>
        <dbReference type="ARBA" id="ARBA00023136"/>
    </source>
</evidence>
<keyword evidence="9 17" id="KW-1133">Transmembrane helix</keyword>
<dbReference type="PROSITE" id="PS00107">
    <property type="entry name" value="PROTEIN_KINASE_ATP"/>
    <property type="match status" value="1"/>
</dbReference>
<keyword evidence="3" id="KW-0808">Transferase</keyword>
<comment type="function">
    <text evidence="14">Serine/threonine-protein kinase that may function as a signaling receptor of extracellular matrix component.</text>
</comment>
<dbReference type="PaxDb" id="3827-XP_004509198.1"/>
<evidence type="ECO:0000256" key="1">
    <source>
        <dbReference type="ARBA" id="ARBA00004167"/>
    </source>
</evidence>
<evidence type="ECO:0000256" key="6">
    <source>
        <dbReference type="ARBA" id="ARBA00022741"/>
    </source>
</evidence>
<reference evidence="20" key="1">
    <citation type="journal article" date="2013" name="Nat. Biotechnol.">
        <title>Draft genome sequence of chickpea (Cicer arietinum) provides a resource for trait improvement.</title>
        <authorList>
            <person name="Varshney R.K."/>
            <person name="Song C."/>
            <person name="Saxena R.K."/>
            <person name="Azam S."/>
            <person name="Yu S."/>
            <person name="Sharpe A.G."/>
            <person name="Cannon S."/>
            <person name="Baek J."/>
            <person name="Rosen B.D."/>
            <person name="Tar'an B."/>
            <person name="Millan T."/>
            <person name="Zhang X."/>
            <person name="Ramsay L.D."/>
            <person name="Iwata A."/>
            <person name="Wang Y."/>
            <person name="Nelson W."/>
            <person name="Farmer A.D."/>
            <person name="Gaur P.M."/>
            <person name="Soderlund C."/>
            <person name="Penmetsa R.V."/>
            <person name="Xu C."/>
            <person name="Bharti A.K."/>
            <person name="He W."/>
            <person name="Winter P."/>
            <person name="Zhao S."/>
            <person name="Hane J.K."/>
            <person name="Carrasquilla-Garcia N."/>
            <person name="Condie J.A."/>
            <person name="Upadhyaya H.D."/>
            <person name="Luo M.C."/>
            <person name="Thudi M."/>
            <person name="Gowda C.L."/>
            <person name="Singh N.P."/>
            <person name="Lichtenzveig J."/>
            <person name="Gali K.K."/>
            <person name="Rubio J."/>
            <person name="Nadarajan N."/>
            <person name="Dolezel J."/>
            <person name="Bansal K.C."/>
            <person name="Xu X."/>
            <person name="Edwards D."/>
            <person name="Zhang G."/>
            <person name="Kahl G."/>
            <person name="Gil J."/>
            <person name="Singh K.B."/>
            <person name="Datta S.K."/>
            <person name="Jackson S.A."/>
            <person name="Wang J."/>
            <person name="Cook D.R."/>
        </authorList>
    </citation>
    <scope>NUCLEOTIDE SEQUENCE [LARGE SCALE GENOMIC DNA]</scope>
    <source>
        <strain evidence="20">cv. CDC Frontier</strain>
    </source>
</reference>
<evidence type="ECO:0000256" key="17">
    <source>
        <dbReference type="SAM" id="Phobius"/>
    </source>
</evidence>
<gene>
    <name evidence="21" type="primary">LOC101493575</name>
</gene>
<feature type="transmembrane region" description="Helical" evidence="17">
    <location>
        <begin position="270"/>
        <end position="294"/>
    </location>
</feature>
<keyword evidence="20" id="KW-1185">Reference proteome</keyword>
<dbReference type="RefSeq" id="XP_004509198.1">
    <property type="nucleotide sequence ID" value="XM_004509141.3"/>
</dbReference>
<evidence type="ECO:0000256" key="13">
    <source>
        <dbReference type="ARBA" id="ARBA00047951"/>
    </source>
</evidence>
<dbReference type="AlphaFoldDB" id="A0A1S2YSH8"/>
<evidence type="ECO:0000256" key="2">
    <source>
        <dbReference type="ARBA" id="ARBA00022527"/>
    </source>
</evidence>
<evidence type="ECO:0000256" key="16">
    <source>
        <dbReference type="SAM" id="MobiDB-lite"/>
    </source>
</evidence>
<keyword evidence="2" id="KW-0723">Serine/threonine-protein kinase</keyword>
<dbReference type="InterPro" id="IPR011009">
    <property type="entry name" value="Kinase-like_dom_sf"/>
</dbReference>
<protein>
    <submittedName>
        <fullName evidence="21">Wall-associated receptor kinase-like 14</fullName>
    </submittedName>
</protein>
<evidence type="ECO:0000313" key="20">
    <source>
        <dbReference type="Proteomes" id="UP000087171"/>
    </source>
</evidence>
<dbReference type="Pfam" id="PF00069">
    <property type="entry name" value="Pkinase"/>
    <property type="match status" value="1"/>
</dbReference>
<organism evidence="20 21">
    <name type="scientific">Cicer arietinum</name>
    <name type="common">Chickpea</name>
    <name type="synonym">Garbanzo</name>
    <dbReference type="NCBI Taxonomy" id="3827"/>
    <lineage>
        <taxon>Eukaryota</taxon>
        <taxon>Viridiplantae</taxon>
        <taxon>Streptophyta</taxon>
        <taxon>Embryophyta</taxon>
        <taxon>Tracheophyta</taxon>
        <taxon>Spermatophyta</taxon>
        <taxon>Magnoliopsida</taxon>
        <taxon>eudicotyledons</taxon>
        <taxon>Gunneridae</taxon>
        <taxon>Pentapetalae</taxon>
        <taxon>rosids</taxon>
        <taxon>fabids</taxon>
        <taxon>Fabales</taxon>
        <taxon>Fabaceae</taxon>
        <taxon>Papilionoideae</taxon>
        <taxon>50 kb inversion clade</taxon>
        <taxon>NPAAA clade</taxon>
        <taxon>Hologalegina</taxon>
        <taxon>IRL clade</taxon>
        <taxon>Cicereae</taxon>
        <taxon>Cicer</taxon>
    </lineage>
</organism>
<evidence type="ECO:0000256" key="11">
    <source>
        <dbReference type="ARBA" id="ARBA00023180"/>
    </source>
</evidence>
<dbReference type="PANTHER" id="PTHR46008">
    <property type="entry name" value="LEAF RUST 10 DISEASE-RESISTANCE LOCUS RECEPTOR-LIKE PROTEIN KINASE-LIKE 1.4"/>
    <property type="match status" value="1"/>
</dbReference>
<dbReference type="PROSITE" id="PS00108">
    <property type="entry name" value="PROTEIN_KINASE_ST"/>
    <property type="match status" value="1"/>
</dbReference>
<dbReference type="GO" id="GO:0005524">
    <property type="term" value="F:ATP binding"/>
    <property type="evidence" value="ECO:0007669"/>
    <property type="project" value="UniProtKB-UniRule"/>
</dbReference>
<feature type="region of interest" description="Disordered" evidence="16">
    <location>
        <begin position="665"/>
        <end position="691"/>
    </location>
</feature>
<evidence type="ECO:0000259" key="19">
    <source>
        <dbReference type="PROSITE" id="PS50011"/>
    </source>
</evidence>
<accession>A0A1S2YSH8</accession>
<evidence type="ECO:0000256" key="8">
    <source>
        <dbReference type="ARBA" id="ARBA00022840"/>
    </source>
</evidence>
<comment type="subcellular location">
    <subcellularLocation>
        <location evidence="1">Membrane</location>
        <topology evidence="1">Single-pass membrane protein</topology>
    </subcellularLocation>
</comment>
<comment type="catalytic activity">
    <reaction evidence="13">
        <text>L-threonyl-[protein] + ATP = O-phospho-L-threonyl-[protein] + ADP + H(+)</text>
        <dbReference type="Rhea" id="RHEA:46608"/>
        <dbReference type="Rhea" id="RHEA-COMP:11060"/>
        <dbReference type="Rhea" id="RHEA-COMP:11605"/>
        <dbReference type="ChEBI" id="CHEBI:15378"/>
        <dbReference type="ChEBI" id="CHEBI:30013"/>
        <dbReference type="ChEBI" id="CHEBI:30616"/>
        <dbReference type="ChEBI" id="CHEBI:61977"/>
        <dbReference type="ChEBI" id="CHEBI:456216"/>
    </reaction>
</comment>
<feature type="compositionally biased region" description="Low complexity" evidence="16">
    <location>
        <begin position="674"/>
        <end position="684"/>
    </location>
</feature>
<dbReference type="GO" id="GO:0005886">
    <property type="term" value="C:plasma membrane"/>
    <property type="evidence" value="ECO:0007669"/>
    <property type="project" value="UniProtKB-ARBA"/>
</dbReference>
<evidence type="ECO:0000256" key="9">
    <source>
        <dbReference type="ARBA" id="ARBA00022989"/>
    </source>
</evidence>
<evidence type="ECO:0000256" key="12">
    <source>
        <dbReference type="ARBA" id="ARBA00047558"/>
    </source>
</evidence>
<name>A0A1S2YSH8_CICAR</name>
<evidence type="ECO:0000256" key="5">
    <source>
        <dbReference type="ARBA" id="ARBA00022729"/>
    </source>
</evidence>
<dbReference type="GeneID" id="101493575"/>
<proteinExistence type="predicted"/>
<dbReference type="FunFam" id="3.30.200.20:FF:000481">
    <property type="entry name" value="Wall-associated receptor kinase-like 14"/>
    <property type="match status" value="1"/>
</dbReference>
<evidence type="ECO:0000256" key="18">
    <source>
        <dbReference type="SAM" id="SignalP"/>
    </source>
</evidence>
<dbReference type="Proteomes" id="UP000087171">
    <property type="component" value="Chromosome Ca7"/>
</dbReference>
<dbReference type="InterPro" id="IPR017441">
    <property type="entry name" value="Protein_kinase_ATP_BS"/>
</dbReference>
<dbReference type="OrthoDB" id="4062651at2759"/>
<dbReference type="FunFam" id="1.10.510.10:FF:000161">
    <property type="entry name" value="Wall-associated receptor kinase-like 20"/>
    <property type="match status" value="1"/>
</dbReference>
<dbReference type="eggNOG" id="KOG1187">
    <property type="taxonomic scope" value="Eukaryota"/>
</dbReference>
<keyword evidence="5 18" id="KW-0732">Signal</keyword>
<evidence type="ECO:0000256" key="15">
    <source>
        <dbReference type="PROSITE-ProRule" id="PRU10141"/>
    </source>
</evidence>
<dbReference type="InterPro" id="IPR008271">
    <property type="entry name" value="Ser/Thr_kinase_AS"/>
</dbReference>
<evidence type="ECO:0000313" key="21">
    <source>
        <dbReference type="RefSeq" id="XP_004509198.1"/>
    </source>
</evidence>
<keyword evidence="7" id="KW-0418">Kinase</keyword>
<dbReference type="PANTHER" id="PTHR46008:SF62">
    <property type="entry name" value="PROTEIN KINASE DOMAIN-CONTAINING PROTEIN"/>
    <property type="match status" value="1"/>
</dbReference>
<keyword evidence="10 17" id="KW-0472">Membrane</keyword>
<keyword evidence="6 15" id="KW-0547">Nucleotide-binding</keyword>
<reference evidence="21" key="2">
    <citation type="submission" date="2025-08" db="UniProtKB">
        <authorList>
            <consortium name="RefSeq"/>
        </authorList>
    </citation>
    <scope>IDENTIFICATION</scope>
    <source>
        <tissue evidence="21">Etiolated seedlings</tissue>
    </source>
</reference>
<keyword evidence="8 15" id="KW-0067">ATP-binding</keyword>
<sequence>MSHHKTNLSIILFTAIFILCSTATTSKNNNNCHRRCGDQTVKFPFGFSDDCEVKLNCTNKKVKIGELTVQEVNSDSIFIYLPAKCNRSTSFITPLFSKNFAPTWNNSFLVQNCNSKLGGCVIPTSLFFGTKIDVEAGCDDSRRRNDNITCFTQLQRRRVREDVLTLEDWNRIGCKFLFSAIAVVDRERVQDVPIQLEVVELGWWLQGSPRCSQDANRTVVHLAGEKQGFRCRCHEGFVGDGFSNGSGCQRASHCSPKTQGSGRCGKALRIGVLLGVITIGASVAAALFLLCYYAKRRSTWLTKQLTVKRLLREAAGNHIVPLYPYKEIEKATNFFSEKHRLGTGAYGTVYAGNLHNDELVAIKKIKYRDTNSVDQVMNEIKLLSSVSHPNLVRLLGCCIEKGEHILVYEYMPNGTLSQHLQRERGGTLPWTIRLTIASETANAIAYLHSSNNPPIYHRDIKSSNILLDFSFQSKVADFGLSRLGMTETSHISTAPQGTPGYVDPQYHQNFHLSDKSDVYSFGVVLVEIITAMKVVDFSRPQSEINLAALAVEKIRKGHTDDIIDPFLDLHRDAWTLYSVHKVAELAFRCLAFHSETRPSMIEAAEELDHIRRSGWTTMEDASSVGSACSSPRIGNDNLVSKSEILVVSQKSNRFLEPIEEVKNSSPVSVHGNWSSRPSSPSTNSLLGNVVQ</sequence>
<dbReference type="STRING" id="3827.A0A1S2YSH8"/>
<feature type="binding site" evidence="15">
    <location>
        <position position="364"/>
    </location>
    <ligand>
        <name>ATP</name>
        <dbReference type="ChEBI" id="CHEBI:30616"/>
    </ligand>
</feature>
<dbReference type="SUPFAM" id="SSF56112">
    <property type="entry name" value="Protein kinase-like (PK-like)"/>
    <property type="match status" value="1"/>
</dbReference>
<keyword evidence="4 17" id="KW-0812">Transmembrane</keyword>
<feature type="chain" id="PRO_5010164367" evidence="18">
    <location>
        <begin position="24"/>
        <end position="691"/>
    </location>
</feature>
<dbReference type="Gene3D" id="1.10.510.10">
    <property type="entry name" value="Transferase(Phosphotransferase) domain 1"/>
    <property type="match status" value="1"/>
</dbReference>
<feature type="signal peptide" evidence="18">
    <location>
        <begin position="1"/>
        <end position="23"/>
    </location>
</feature>
<evidence type="ECO:0000256" key="7">
    <source>
        <dbReference type="ARBA" id="ARBA00022777"/>
    </source>
</evidence>
<dbReference type="SMART" id="SM00220">
    <property type="entry name" value="S_TKc"/>
    <property type="match status" value="1"/>
</dbReference>
<dbReference type="Gene3D" id="3.30.200.20">
    <property type="entry name" value="Phosphorylase Kinase, domain 1"/>
    <property type="match status" value="1"/>
</dbReference>
<evidence type="ECO:0000256" key="3">
    <source>
        <dbReference type="ARBA" id="ARBA00022679"/>
    </source>
</evidence>
<evidence type="ECO:0000256" key="4">
    <source>
        <dbReference type="ARBA" id="ARBA00022692"/>
    </source>
</evidence>
<keyword evidence="11" id="KW-0325">Glycoprotein</keyword>
<dbReference type="InterPro" id="IPR000719">
    <property type="entry name" value="Prot_kinase_dom"/>
</dbReference>
<evidence type="ECO:0000256" key="14">
    <source>
        <dbReference type="ARBA" id="ARBA00056804"/>
    </source>
</evidence>
<comment type="catalytic activity">
    <reaction evidence="12">
        <text>L-seryl-[protein] + ATP = O-phospho-L-seryl-[protein] + ADP + H(+)</text>
        <dbReference type="Rhea" id="RHEA:17989"/>
        <dbReference type="Rhea" id="RHEA-COMP:9863"/>
        <dbReference type="Rhea" id="RHEA-COMP:11604"/>
        <dbReference type="ChEBI" id="CHEBI:15378"/>
        <dbReference type="ChEBI" id="CHEBI:29999"/>
        <dbReference type="ChEBI" id="CHEBI:30616"/>
        <dbReference type="ChEBI" id="CHEBI:83421"/>
        <dbReference type="ChEBI" id="CHEBI:456216"/>
    </reaction>
</comment>
<dbReference type="PROSITE" id="PS50011">
    <property type="entry name" value="PROTEIN_KINASE_DOM"/>
    <property type="match status" value="1"/>
</dbReference>
<feature type="domain" description="Protein kinase" evidence="19">
    <location>
        <begin position="335"/>
        <end position="612"/>
    </location>
</feature>